<protein>
    <submittedName>
        <fullName evidence="4">Uncharacterized protein</fullName>
    </submittedName>
</protein>
<evidence type="ECO:0000256" key="1">
    <source>
        <dbReference type="ARBA" id="ARBA00022574"/>
    </source>
</evidence>
<evidence type="ECO:0000256" key="3">
    <source>
        <dbReference type="PROSITE-ProRule" id="PRU00221"/>
    </source>
</evidence>
<keyword evidence="1 3" id="KW-0853">WD repeat</keyword>
<dbReference type="SUPFAM" id="SSF50969">
    <property type="entry name" value="YVTN repeat-like/Quinoprotein amine dehydrogenase"/>
    <property type="match status" value="1"/>
</dbReference>
<reference evidence="4 5" key="1">
    <citation type="submission" date="2019-05" db="EMBL/GenBank/DDBJ databases">
        <authorList>
            <consortium name="Science for Life Laboratories"/>
        </authorList>
    </citation>
    <scope>NUCLEOTIDE SEQUENCE [LARGE SCALE GENOMIC DNA]</scope>
    <source>
        <strain evidence="4">Soil9</strain>
    </source>
</reference>
<dbReference type="InterPro" id="IPR001680">
    <property type="entry name" value="WD40_rpt"/>
</dbReference>
<evidence type="ECO:0000256" key="2">
    <source>
        <dbReference type="ARBA" id="ARBA00022737"/>
    </source>
</evidence>
<dbReference type="InterPro" id="IPR019775">
    <property type="entry name" value="WD40_repeat_CS"/>
</dbReference>
<proteinExistence type="predicted"/>
<keyword evidence="5" id="KW-1185">Reference proteome</keyword>
<sequence>MLRFELPTDRIEYLQLALPSSGPALVVRWGTQTSPFTVAAWDDIGSDPSWKLTERNQNLSPDGQWVSVFDQDAGKVRVTRVGDKSPTAVVNRSKKAENVWTGVAPGGTAVAWKDDTTTLVRALPGGKEIARVKSGWGVDFRFSPGGRWLSETGLQVFRVFDRSNNYKVFARIKTPDHALADVSDAMTAVVTAKGKGVVEVWDLSSKTPAAVLKVGGWVSALAVSPDGRRVLTGTTNGDVTLWDATGAKLKEFAWEVKMPIAAVFAPDGTRAAIGGVDTQIVVWDLDD</sequence>
<dbReference type="Pfam" id="PF00400">
    <property type="entry name" value="WD40"/>
    <property type="match status" value="1"/>
</dbReference>
<organism evidence="4 5">
    <name type="scientific">Gemmata massiliana</name>
    <dbReference type="NCBI Taxonomy" id="1210884"/>
    <lineage>
        <taxon>Bacteria</taxon>
        <taxon>Pseudomonadati</taxon>
        <taxon>Planctomycetota</taxon>
        <taxon>Planctomycetia</taxon>
        <taxon>Gemmatales</taxon>
        <taxon>Gemmataceae</taxon>
        <taxon>Gemmata</taxon>
    </lineage>
</organism>
<dbReference type="KEGG" id="gms:SOIL9_14380"/>
<feature type="repeat" description="WD" evidence="3">
    <location>
        <begin position="264"/>
        <end position="287"/>
    </location>
</feature>
<keyword evidence="2" id="KW-0677">Repeat</keyword>
<evidence type="ECO:0000313" key="4">
    <source>
        <dbReference type="EMBL" id="VTR96276.1"/>
    </source>
</evidence>
<dbReference type="SMART" id="SM00320">
    <property type="entry name" value="WD40"/>
    <property type="match status" value="2"/>
</dbReference>
<dbReference type="PROSITE" id="PS00678">
    <property type="entry name" value="WD_REPEATS_1"/>
    <property type="match status" value="1"/>
</dbReference>
<accession>A0A6P2D733</accession>
<dbReference type="EMBL" id="LR593886">
    <property type="protein sequence ID" value="VTR96276.1"/>
    <property type="molecule type" value="Genomic_DNA"/>
</dbReference>
<name>A0A6P2D733_9BACT</name>
<dbReference type="InterPro" id="IPR015943">
    <property type="entry name" value="WD40/YVTN_repeat-like_dom_sf"/>
</dbReference>
<feature type="repeat" description="WD" evidence="3">
    <location>
        <begin position="218"/>
        <end position="243"/>
    </location>
</feature>
<dbReference type="RefSeq" id="WP_162670585.1">
    <property type="nucleotide sequence ID" value="NZ_LR593886.1"/>
</dbReference>
<dbReference type="InterPro" id="IPR011044">
    <property type="entry name" value="Quino_amine_DH_bsu"/>
</dbReference>
<dbReference type="Gene3D" id="2.130.10.10">
    <property type="entry name" value="YVTN repeat-like/Quinoprotein amine dehydrogenase"/>
    <property type="match status" value="1"/>
</dbReference>
<dbReference type="Proteomes" id="UP000464178">
    <property type="component" value="Chromosome"/>
</dbReference>
<dbReference type="PANTHER" id="PTHR19879:SF9">
    <property type="entry name" value="TRANSCRIPTION INITIATION FACTOR TFIID SUBUNIT 5"/>
    <property type="match status" value="1"/>
</dbReference>
<dbReference type="PROSITE" id="PS50082">
    <property type="entry name" value="WD_REPEATS_2"/>
    <property type="match status" value="2"/>
</dbReference>
<evidence type="ECO:0000313" key="5">
    <source>
        <dbReference type="Proteomes" id="UP000464178"/>
    </source>
</evidence>
<dbReference type="PANTHER" id="PTHR19879">
    <property type="entry name" value="TRANSCRIPTION INITIATION FACTOR TFIID"/>
    <property type="match status" value="1"/>
</dbReference>
<dbReference type="AlphaFoldDB" id="A0A6P2D733"/>
<gene>
    <name evidence="4" type="ORF">SOIL9_14380</name>
</gene>